<name>A0ABW9LA07_9MYCO</name>
<keyword evidence="2" id="KW-1185">Reference proteome</keyword>
<protein>
    <submittedName>
        <fullName evidence="1">Uncharacterized protein</fullName>
    </submittedName>
</protein>
<reference evidence="1 2" key="1">
    <citation type="submission" date="2024-12" db="EMBL/GenBank/DDBJ databases">
        <title>The coexistence of Mycolicibacterium septicum and Mycolicibacterium nivoides in clinical samples.</title>
        <authorList>
            <person name="Wang C."/>
            <person name="Feng Y."/>
            <person name="Zong Z."/>
        </authorList>
    </citation>
    <scope>NUCLEOTIDE SEQUENCE [LARGE SCALE GENOMIC DNA]</scope>
    <source>
        <strain evidence="1 2">120309</strain>
    </source>
</reference>
<dbReference type="Proteomes" id="UP001635816">
    <property type="component" value="Unassembled WGS sequence"/>
</dbReference>
<accession>A0ABW9LA07</accession>
<evidence type="ECO:0000313" key="2">
    <source>
        <dbReference type="Proteomes" id="UP001635816"/>
    </source>
</evidence>
<organism evidence="1 2">
    <name type="scientific">Mycolicibacterium nivoides</name>
    <dbReference type="NCBI Taxonomy" id="2487344"/>
    <lineage>
        <taxon>Bacteria</taxon>
        <taxon>Bacillati</taxon>
        <taxon>Actinomycetota</taxon>
        <taxon>Actinomycetes</taxon>
        <taxon>Mycobacteriales</taxon>
        <taxon>Mycobacteriaceae</taxon>
        <taxon>Mycolicibacterium</taxon>
    </lineage>
</organism>
<dbReference type="RefSeq" id="WP_409543472.1">
    <property type="nucleotide sequence ID" value="NZ_JBKBDD010000004.1"/>
</dbReference>
<gene>
    <name evidence="1" type="ORF">ACK4CT_13095</name>
</gene>
<evidence type="ECO:0000313" key="1">
    <source>
        <dbReference type="EMBL" id="MFN6544119.1"/>
    </source>
</evidence>
<comment type="caution">
    <text evidence="1">The sequence shown here is derived from an EMBL/GenBank/DDBJ whole genome shotgun (WGS) entry which is preliminary data.</text>
</comment>
<dbReference type="EMBL" id="JBKBDD010000004">
    <property type="protein sequence ID" value="MFN6544119.1"/>
    <property type="molecule type" value="Genomic_DNA"/>
</dbReference>
<proteinExistence type="predicted"/>
<sequence length="70" mass="7734">MPSLPRKIKSEFHLPAKSEVEMLLKICHSRGWERRAVFADAVSAEAGPAGGPGRLLIRLIVVGMVWPDVR</sequence>